<dbReference type="GO" id="GO:0004222">
    <property type="term" value="F:metalloendopeptidase activity"/>
    <property type="evidence" value="ECO:0007669"/>
    <property type="project" value="TreeGrafter"/>
</dbReference>
<evidence type="ECO:0000313" key="3">
    <source>
        <dbReference type="Proteomes" id="UP000184368"/>
    </source>
</evidence>
<dbReference type="STRING" id="1302690.BUE76_20625"/>
<accession>A0A1M5DC50</accession>
<dbReference type="Proteomes" id="UP000184368">
    <property type="component" value="Unassembled WGS sequence"/>
</dbReference>
<keyword evidence="3" id="KW-1185">Reference proteome</keyword>
<feature type="domain" description="M23ase beta-sheet core" evidence="1">
    <location>
        <begin position="98"/>
        <end position="197"/>
    </location>
</feature>
<evidence type="ECO:0000313" key="2">
    <source>
        <dbReference type="EMBL" id="SHF64613.1"/>
    </source>
</evidence>
<dbReference type="EMBL" id="FQUO01000010">
    <property type="protein sequence ID" value="SHF64613.1"/>
    <property type="molecule type" value="Genomic_DNA"/>
</dbReference>
<dbReference type="AlphaFoldDB" id="A0A1M5DC50"/>
<gene>
    <name evidence="2" type="ORF">SAMN05444008_110171</name>
</gene>
<reference evidence="2 3" key="1">
    <citation type="submission" date="2016-11" db="EMBL/GenBank/DDBJ databases">
        <authorList>
            <person name="Jaros S."/>
            <person name="Januszkiewicz K."/>
            <person name="Wedrychowicz H."/>
        </authorList>
    </citation>
    <scope>NUCLEOTIDE SEQUENCE [LARGE SCALE GENOMIC DNA]</scope>
    <source>
        <strain evidence="2 3">DSM 26897</strain>
    </source>
</reference>
<dbReference type="InterPro" id="IPR050570">
    <property type="entry name" value="Cell_wall_metabolism_enzyme"/>
</dbReference>
<dbReference type="Gene3D" id="2.70.70.10">
    <property type="entry name" value="Glucose Permease (Domain IIA)"/>
    <property type="match status" value="1"/>
</dbReference>
<dbReference type="OrthoDB" id="9801052at2"/>
<evidence type="ECO:0000259" key="1">
    <source>
        <dbReference type="Pfam" id="PF01551"/>
    </source>
</evidence>
<protein>
    <submittedName>
        <fullName evidence="2">Peptidase family M23</fullName>
    </submittedName>
</protein>
<dbReference type="PANTHER" id="PTHR21666">
    <property type="entry name" value="PEPTIDASE-RELATED"/>
    <property type="match status" value="1"/>
</dbReference>
<dbReference type="PANTHER" id="PTHR21666:SF270">
    <property type="entry name" value="MUREIN HYDROLASE ACTIVATOR ENVC"/>
    <property type="match status" value="1"/>
</dbReference>
<dbReference type="InterPro" id="IPR016047">
    <property type="entry name" value="M23ase_b-sheet_dom"/>
</dbReference>
<dbReference type="RefSeq" id="WP_073044348.1">
    <property type="nucleotide sequence ID" value="NZ_FQUO01000010.1"/>
</dbReference>
<sequence length="234" mass="26061">MEHVAPLLAALKSHKGQFAPVVPFNPGSDQLLPLDFTAANLALTDEILNDNALFSAYINRRLSEAGARYGIGGYNEHRTIYSRSTVFDNASGTEPRRLHLGTDIWGKPHTAVMAPLDGFVHSFGLHPTLGDYGAVIILSHQLDRQSFFTLYGHLSLGSIKNMFEGQRIAAGDVFAEFGIPQDNGWWPPHLHFQVMADMQGWKGDYPGVCAFSERDKWLENCIDPDMILNMNQYL</sequence>
<proteinExistence type="predicted"/>
<dbReference type="Pfam" id="PF01551">
    <property type="entry name" value="Peptidase_M23"/>
    <property type="match status" value="1"/>
</dbReference>
<name>A0A1M5DC50_9BACT</name>
<dbReference type="SUPFAM" id="SSF51261">
    <property type="entry name" value="Duplicated hybrid motif"/>
    <property type="match status" value="1"/>
</dbReference>
<dbReference type="CDD" id="cd12797">
    <property type="entry name" value="M23_peptidase"/>
    <property type="match status" value="1"/>
</dbReference>
<dbReference type="InterPro" id="IPR011055">
    <property type="entry name" value="Dup_hybrid_motif"/>
</dbReference>
<organism evidence="2 3">
    <name type="scientific">Cnuella takakiae</name>
    <dbReference type="NCBI Taxonomy" id="1302690"/>
    <lineage>
        <taxon>Bacteria</taxon>
        <taxon>Pseudomonadati</taxon>
        <taxon>Bacteroidota</taxon>
        <taxon>Chitinophagia</taxon>
        <taxon>Chitinophagales</taxon>
        <taxon>Chitinophagaceae</taxon>
        <taxon>Cnuella</taxon>
    </lineage>
</organism>